<dbReference type="EMBL" id="LBQB01000001">
    <property type="protein sequence ID" value="KKP70248.1"/>
    <property type="molecule type" value="Genomic_DNA"/>
</dbReference>
<protein>
    <submittedName>
        <fullName evidence="3">Glycosyl transferase group 1</fullName>
    </submittedName>
</protein>
<dbReference type="PANTHER" id="PTHR46401:SF2">
    <property type="entry name" value="GLYCOSYLTRANSFERASE WBBK-RELATED"/>
    <property type="match status" value="1"/>
</dbReference>
<dbReference type="CDD" id="cd03809">
    <property type="entry name" value="GT4_MtfB-like"/>
    <property type="match status" value="1"/>
</dbReference>
<dbReference type="Pfam" id="PF00534">
    <property type="entry name" value="Glycos_transf_1"/>
    <property type="match status" value="1"/>
</dbReference>
<dbReference type="SUPFAM" id="SSF53756">
    <property type="entry name" value="UDP-Glycosyltransferase/glycogen phosphorylase"/>
    <property type="match status" value="1"/>
</dbReference>
<dbReference type="PANTHER" id="PTHR46401">
    <property type="entry name" value="GLYCOSYLTRANSFERASE WBBK-RELATED"/>
    <property type="match status" value="1"/>
</dbReference>
<dbReference type="Gene3D" id="3.40.50.2000">
    <property type="entry name" value="Glycogen Phosphorylase B"/>
    <property type="match status" value="2"/>
</dbReference>
<keyword evidence="1 3" id="KW-0808">Transferase</keyword>
<accession>A0A0G0BLE4</accession>
<reference evidence="3 4" key="1">
    <citation type="journal article" date="2015" name="Nature">
        <title>rRNA introns, odd ribosomes, and small enigmatic genomes across a large radiation of phyla.</title>
        <authorList>
            <person name="Brown C.T."/>
            <person name="Hug L.A."/>
            <person name="Thomas B.C."/>
            <person name="Sharon I."/>
            <person name="Castelle C.J."/>
            <person name="Singh A."/>
            <person name="Wilkins M.J."/>
            <person name="Williams K.H."/>
            <person name="Banfield J.F."/>
        </authorList>
    </citation>
    <scope>NUCLEOTIDE SEQUENCE [LARGE SCALE GENOMIC DNA]</scope>
</reference>
<feature type="domain" description="Glycosyl transferase family 1" evidence="2">
    <location>
        <begin position="176"/>
        <end position="333"/>
    </location>
</feature>
<evidence type="ECO:0000256" key="1">
    <source>
        <dbReference type="ARBA" id="ARBA00022679"/>
    </source>
</evidence>
<organism evidence="3 4">
    <name type="scientific">candidate division CPR3 bacterium GW2011_GWF2_35_18</name>
    <dbReference type="NCBI Taxonomy" id="1618350"/>
    <lineage>
        <taxon>Bacteria</taxon>
        <taxon>Bacteria division CPR3</taxon>
    </lineage>
</organism>
<comment type="caution">
    <text evidence="3">The sequence shown here is derived from an EMBL/GenBank/DDBJ whole genome shotgun (WGS) entry which is preliminary data.</text>
</comment>
<dbReference type="Proteomes" id="UP000034581">
    <property type="component" value="Unassembled WGS sequence"/>
</dbReference>
<sequence>MKIGIDVRALKETAGIGNYVKGFLYGLSQNKNDKNEYLLYGDSEITLPYQTSKFKQRIFKASEVFWYFKVWRDLRSQQVDYFYSTHSTIFSFFPLTKTILIVHDLSAILFPQLHTFKVRILAGKFFLTHACRRAKFIFADSEATRNDLENIIPVSIGKITVNYCGLSLDKKSDSDKNRFIDYNFPYILYLGTIEPRKNLVRLIEAYNLLFENNETHPKLVIAGNTGWYYQEVFQKVVELNLQNEVIFTGFVNETEKNFLFKNALFFVFPSIYEGFGLPVAEAMKRGIPVLTSGVSSLPEIVGKDYSFLVDPEDVSDIKSKLEKLLQLTPKEKEKLVLENKRKISQFSWEKNAVNWLKVIS</sequence>
<evidence type="ECO:0000313" key="3">
    <source>
        <dbReference type="EMBL" id="KKP70248.1"/>
    </source>
</evidence>
<dbReference type="InterPro" id="IPR001296">
    <property type="entry name" value="Glyco_trans_1"/>
</dbReference>
<dbReference type="STRING" id="1618350.UR67_C0001G0157"/>
<evidence type="ECO:0000313" key="4">
    <source>
        <dbReference type="Proteomes" id="UP000034581"/>
    </source>
</evidence>
<dbReference type="AlphaFoldDB" id="A0A0G0BLE4"/>
<proteinExistence type="predicted"/>
<evidence type="ECO:0000259" key="2">
    <source>
        <dbReference type="Pfam" id="PF00534"/>
    </source>
</evidence>
<gene>
    <name evidence="3" type="ORF">UR67_C0001G0157</name>
</gene>
<dbReference type="GO" id="GO:0016757">
    <property type="term" value="F:glycosyltransferase activity"/>
    <property type="evidence" value="ECO:0007669"/>
    <property type="project" value="InterPro"/>
</dbReference>
<name>A0A0G0BLE4_UNCC3</name>